<evidence type="ECO:0000313" key="2">
    <source>
        <dbReference type="Proteomes" id="UP001328107"/>
    </source>
</evidence>
<dbReference type="InterPro" id="IPR053014">
    <property type="entry name" value="Cuticle_assoc_divergent"/>
</dbReference>
<dbReference type="AlphaFoldDB" id="A0AAN5CBY1"/>
<gene>
    <name evidence="1" type="ORF">PMAYCL1PPCAC_06799</name>
</gene>
<protein>
    <submittedName>
        <fullName evidence="1">Uncharacterized protein</fullName>
    </submittedName>
</protein>
<reference evidence="2" key="1">
    <citation type="submission" date="2022-10" db="EMBL/GenBank/DDBJ databases">
        <title>Genome assembly of Pristionchus species.</title>
        <authorList>
            <person name="Yoshida K."/>
            <person name="Sommer R.J."/>
        </authorList>
    </citation>
    <scope>NUCLEOTIDE SEQUENCE [LARGE SCALE GENOMIC DNA]</scope>
    <source>
        <strain evidence="2">RS5460</strain>
    </source>
</reference>
<dbReference type="Proteomes" id="UP001328107">
    <property type="component" value="Unassembled WGS sequence"/>
</dbReference>
<name>A0AAN5CBY1_9BILA</name>
<evidence type="ECO:0000313" key="1">
    <source>
        <dbReference type="EMBL" id="GMR36604.1"/>
    </source>
</evidence>
<sequence length="801" mass="83800">SFTCERTSLSSFFCCASSSLISQQSSLTCPNVGETPSLSPGGTNLFCTQIGSRDTCPQNAFCRAASNSIGSSICCYSSSQVTPICPSNAIPQPSTSGFSSCDISLPATQCDPGYSCVRAANDFNTHMCCSSPVDQPVCPNQSQPQLEGTRPVYCNPRDQSSCGSGYSCQSSIGSLDIFLCCSSSSSSSSSSCPSSFTPSLDSQGSTIFCSPTEPAGCPGGSVCLQTPQSSSLFLCCRSTISPPICPNNQNALLTSSGDYETCTGPGSPCSRTGYSCQFSSVLAQWACCGMDSTAAKCADGSETYQQVAGQTYTCSLLSFPSSCPSGFTCAPSSLSGTSVCCRGKTNTACAQGWNPYTNEVTKETRSCSGVTDESCPSGYSCTPTTTSSSSSSSFLCCRLADSPRCASSSTYLLNSQPRLCSSSKLNQCPVGYQCQSSTVPSISICCSTSPSSSLPSISCPDGSPPSLLNSSPRYCPTPGSTDGCPLQFSCLSINQMSVCCRRITRVSRSLLFPPRPSFPISHSIPNPCGPTAEALLHNNSTVDCFKQYSICPSSHPCRQSSSSATWLCCQEAQCSSGVSVGSAPILCSSNHHCPPNAQCTASLNIKDLRICCALPSSPSNRCLGRSTQLRSGRPVSCLLGSLCESPFTCSSLTSDSSPLCCQNERDAVSLCPHGRVPLRSNRSDEVIFCGGREPQQLCSHPFECLRAKGENRSVCCSEQPVCPRGSTGLVGENGEIKRCFLSSPSECSSGFECTDSSISSVLLCCLSPSPSLSSFSNSSLIPSDSSSPIRRIDWLQIEPAH</sequence>
<dbReference type="PANTHER" id="PTHR46339">
    <property type="entry name" value="PROTEIN CBG15282-RELATED"/>
    <property type="match status" value="1"/>
</dbReference>
<comment type="caution">
    <text evidence="1">The sequence shown here is derived from an EMBL/GenBank/DDBJ whole genome shotgun (WGS) entry which is preliminary data.</text>
</comment>
<dbReference type="InterPro" id="IPR006150">
    <property type="entry name" value="Cys_repeat_1"/>
</dbReference>
<feature type="non-terminal residue" evidence="1">
    <location>
        <position position="1"/>
    </location>
</feature>
<dbReference type="SMART" id="SM00289">
    <property type="entry name" value="WR1"/>
    <property type="match status" value="14"/>
</dbReference>
<keyword evidence="2" id="KW-1185">Reference proteome</keyword>
<proteinExistence type="predicted"/>
<organism evidence="1 2">
    <name type="scientific">Pristionchus mayeri</name>
    <dbReference type="NCBI Taxonomy" id="1317129"/>
    <lineage>
        <taxon>Eukaryota</taxon>
        <taxon>Metazoa</taxon>
        <taxon>Ecdysozoa</taxon>
        <taxon>Nematoda</taxon>
        <taxon>Chromadorea</taxon>
        <taxon>Rhabditida</taxon>
        <taxon>Rhabditina</taxon>
        <taxon>Diplogasteromorpha</taxon>
        <taxon>Diplogasteroidea</taxon>
        <taxon>Neodiplogasteridae</taxon>
        <taxon>Pristionchus</taxon>
    </lineage>
</organism>
<accession>A0AAN5CBY1</accession>
<dbReference type="InterPro" id="IPR028150">
    <property type="entry name" value="Lustrin_cystein"/>
</dbReference>
<dbReference type="EMBL" id="BTRK01000002">
    <property type="protein sequence ID" value="GMR36604.1"/>
    <property type="molecule type" value="Genomic_DNA"/>
</dbReference>
<dbReference type="Pfam" id="PF14625">
    <property type="entry name" value="Lustrin_cystein"/>
    <property type="match status" value="8"/>
</dbReference>
<dbReference type="PANTHER" id="PTHR46339:SF15">
    <property type="entry name" value="CC DOMAIN-CONTAINING PROTEIN"/>
    <property type="match status" value="1"/>
</dbReference>